<reference evidence="1" key="2">
    <citation type="submission" date="2022-06" db="UniProtKB">
        <authorList>
            <consortium name="EnsemblMetazoa"/>
        </authorList>
    </citation>
    <scope>IDENTIFICATION</scope>
    <source>
        <strain evidence="1">PS312</strain>
    </source>
</reference>
<organism evidence="1 2">
    <name type="scientific">Pristionchus pacificus</name>
    <name type="common">Parasitic nematode worm</name>
    <dbReference type="NCBI Taxonomy" id="54126"/>
    <lineage>
        <taxon>Eukaryota</taxon>
        <taxon>Metazoa</taxon>
        <taxon>Ecdysozoa</taxon>
        <taxon>Nematoda</taxon>
        <taxon>Chromadorea</taxon>
        <taxon>Rhabditida</taxon>
        <taxon>Rhabditina</taxon>
        <taxon>Diplogasteromorpha</taxon>
        <taxon>Diplogasteroidea</taxon>
        <taxon>Neodiplogasteridae</taxon>
        <taxon>Pristionchus</taxon>
    </lineage>
</organism>
<sequence length="530" mass="59139">MEESETSKLLNGSEEGERIFEIPTLPRGSLLTLRLLTNWGDTSFIGLTAVEIFLESGRRAVVTEVSTSATTHEGELKSVGDLSHFGHSSWRAKLPSPYGDGPVSIDLKVENEGESIAMLRLWNYNESRVHATRGIRDVEMTLDGSLIFKGVISPAFDGDDGDSGETILFTTSDSILESIAENDVCILPEAINSSLSIRPNSAVNRIVPQRPITAEQSNGKEEKKLCEEKREENVTKDDSKGLVKVLNLTLETTWGIREVIGLTGIELFDAANEVIPRSLIESLTVEGGSGDIERLINGRNLTRSKEDIIWNYNASVELSYAGVRNLRIHSNGRTKRRVVLRKAVGYTYFDFVQDVSFDRRIELAHASVDRPVSKCANGFIYQLIILSTWGDEFYVGLNGIELRDNKDQSIRIEPNNLAAFPESVNILPQVQDDPRKSENLTNGINEEFASNSWLTPLLPNRCPRIFFVFDLPTFITKMVIYNYRKTPERGVRHLSISVDDDIVWSGEIPRGSMTENGIIEITLREGTEGN</sequence>
<dbReference type="PANTHER" id="PTHR21534:SF0">
    <property type="entry name" value="KATANIN-INTERACTING PROTEIN"/>
    <property type="match status" value="1"/>
</dbReference>
<keyword evidence="2" id="KW-1185">Reference proteome</keyword>
<dbReference type="GO" id="GO:0044458">
    <property type="term" value="P:motile cilium assembly"/>
    <property type="evidence" value="ECO:0007669"/>
    <property type="project" value="EnsemblMetazoa"/>
</dbReference>
<dbReference type="InterPro" id="IPR027859">
    <property type="entry name" value="KATNIP_dom"/>
</dbReference>
<accession>A0A8R1YSW6</accession>
<dbReference type="PANTHER" id="PTHR21534">
    <property type="entry name" value="KATANIN-INTERACTING PROTEIN"/>
    <property type="match status" value="1"/>
</dbReference>
<accession>A0A2A6BK44</accession>
<dbReference type="Pfam" id="PF14652">
    <property type="entry name" value="DUF4457"/>
    <property type="match status" value="3"/>
</dbReference>
<gene>
    <name evidence="1" type="primary">WBGene00204075</name>
</gene>
<dbReference type="InterPro" id="IPR026704">
    <property type="entry name" value="KATNIP"/>
</dbReference>
<evidence type="ECO:0000313" key="1">
    <source>
        <dbReference type="EnsemblMetazoa" id="PPA31210.1"/>
    </source>
</evidence>
<dbReference type="EnsemblMetazoa" id="PPA31210.1">
    <property type="protein sequence ID" value="PPA31210.1"/>
    <property type="gene ID" value="WBGene00204075"/>
</dbReference>
<dbReference type="Proteomes" id="UP000005239">
    <property type="component" value="Unassembled WGS sequence"/>
</dbReference>
<dbReference type="GO" id="GO:0097546">
    <property type="term" value="C:ciliary base"/>
    <property type="evidence" value="ECO:0007669"/>
    <property type="project" value="EnsemblMetazoa"/>
</dbReference>
<dbReference type="AlphaFoldDB" id="A0A2A6BK44"/>
<reference evidence="2" key="1">
    <citation type="journal article" date="2008" name="Nat. Genet.">
        <title>The Pristionchus pacificus genome provides a unique perspective on nematode lifestyle and parasitism.</title>
        <authorList>
            <person name="Dieterich C."/>
            <person name="Clifton S.W."/>
            <person name="Schuster L.N."/>
            <person name="Chinwalla A."/>
            <person name="Delehaunty K."/>
            <person name="Dinkelacker I."/>
            <person name="Fulton L."/>
            <person name="Fulton R."/>
            <person name="Godfrey J."/>
            <person name="Minx P."/>
            <person name="Mitreva M."/>
            <person name="Roeseler W."/>
            <person name="Tian H."/>
            <person name="Witte H."/>
            <person name="Yang S.P."/>
            <person name="Wilson R.K."/>
            <person name="Sommer R.J."/>
        </authorList>
    </citation>
    <scope>NUCLEOTIDE SEQUENCE [LARGE SCALE GENOMIC DNA]</scope>
    <source>
        <strain evidence="2">PS312</strain>
    </source>
</reference>
<dbReference type="OrthoDB" id="304622at2759"/>
<evidence type="ECO:0000313" key="2">
    <source>
        <dbReference type="Proteomes" id="UP000005239"/>
    </source>
</evidence>
<name>A0A2A6BK44_PRIPA</name>
<protein>
    <submittedName>
        <fullName evidence="1">Uncharacterized protein</fullName>
    </submittedName>
</protein>
<proteinExistence type="predicted"/>